<organism evidence="2 3">
    <name type="scientific">Legionella tucsonensis</name>
    <dbReference type="NCBI Taxonomy" id="40335"/>
    <lineage>
        <taxon>Bacteria</taxon>
        <taxon>Pseudomonadati</taxon>
        <taxon>Pseudomonadota</taxon>
        <taxon>Gammaproteobacteria</taxon>
        <taxon>Legionellales</taxon>
        <taxon>Legionellaceae</taxon>
        <taxon>Legionella</taxon>
    </lineage>
</organism>
<comment type="caution">
    <text evidence="2">The sequence shown here is derived from an EMBL/GenBank/DDBJ whole genome shotgun (WGS) entry which is preliminary data.</text>
</comment>
<sequence length="95" mass="10855">MDIFEIIGTKLIKFFDYIQSILEPNYSEESENTFLSTPDSLAHTKHNIKTPPHMDHKSKFHSFKQKHLEQISENQSSDVENNAPGPGMPTPIIES</sequence>
<dbReference type="AlphaFoldDB" id="A0A0W0ZWT6"/>
<dbReference type="Proteomes" id="UP000054693">
    <property type="component" value="Unassembled WGS sequence"/>
</dbReference>
<proteinExistence type="predicted"/>
<protein>
    <submittedName>
        <fullName evidence="2">Uncharacterized protein</fullName>
    </submittedName>
</protein>
<dbReference type="PATRIC" id="fig|40335.7.peg.1480"/>
<dbReference type="RefSeq" id="WP_058520570.1">
    <property type="nucleotide sequence ID" value="NZ_CAAAIP010000001.1"/>
</dbReference>
<evidence type="ECO:0000313" key="3">
    <source>
        <dbReference type="Proteomes" id="UP000054693"/>
    </source>
</evidence>
<evidence type="ECO:0000256" key="1">
    <source>
        <dbReference type="SAM" id="MobiDB-lite"/>
    </source>
</evidence>
<keyword evidence="3" id="KW-1185">Reference proteome</keyword>
<name>A0A0W0ZWT6_9GAMM</name>
<feature type="compositionally biased region" description="Polar residues" evidence="1">
    <location>
        <begin position="71"/>
        <end position="80"/>
    </location>
</feature>
<gene>
    <name evidence="2" type="ORF">Ltuc_1391</name>
</gene>
<feature type="region of interest" description="Disordered" evidence="1">
    <location>
        <begin position="31"/>
        <end position="95"/>
    </location>
</feature>
<evidence type="ECO:0000313" key="2">
    <source>
        <dbReference type="EMBL" id="KTD73544.1"/>
    </source>
</evidence>
<dbReference type="STRING" id="40335.Ltuc_1391"/>
<reference evidence="2 3" key="1">
    <citation type="submission" date="2015-11" db="EMBL/GenBank/DDBJ databases">
        <title>Genomic analysis of 38 Legionella species identifies large and diverse effector repertoires.</title>
        <authorList>
            <person name="Burstein D."/>
            <person name="Amaro F."/>
            <person name="Zusman T."/>
            <person name="Lifshitz Z."/>
            <person name="Cohen O."/>
            <person name="Gilbert J.A."/>
            <person name="Pupko T."/>
            <person name="Shuman H.A."/>
            <person name="Segal G."/>
        </authorList>
    </citation>
    <scope>NUCLEOTIDE SEQUENCE [LARGE SCALE GENOMIC DNA]</scope>
    <source>
        <strain evidence="2 3">ATCC 49180</strain>
    </source>
</reference>
<accession>A0A0W0ZWT6</accession>
<dbReference type="EMBL" id="LNZA01000001">
    <property type="protein sequence ID" value="KTD73544.1"/>
    <property type="molecule type" value="Genomic_DNA"/>
</dbReference>